<reference evidence="2" key="4">
    <citation type="submission" date="2025-09" db="UniProtKB">
        <authorList>
            <consortium name="Ensembl"/>
        </authorList>
    </citation>
    <scope>IDENTIFICATION</scope>
</reference>
<dbReference type="InParanoid" id="F6R9U3"/>
<organism evidence="2 3">
    <name type="scientific">Ciona intestinalis</name>
    <name type="common">Transparent sea squirt</name>
    <name type="synonym">Ascidia intestinalis</name>
    <dbReference type="NCBI Taxonomy" id="7719"/>
    <lineage>
        <taxon>Eukaryota</taxon>
        <taxon>Metazoa</taxon>
        <taxon>Chordata</taxon>
        <taxon>Tunicata</taxon>
        <taxon>Ascidiacea</taxon>
        <taxon>Phlebobranchia</taxon>
        <taxon>Cionidae</taxon>
        <taxon>Ciona</taxon>
    </lineage>
</organism>
<dbReference type="AlphaFoldDB" id="F6R9U3"/>
<evidence type="ECO:0000313" key="3">
    <source>
        <dbReference type="Proteomes" id="UP000008144"/>
    </source>
</evidence>
<dbReference type="EMBL" id="EAAA01000068">
    <property type="status" value="NOT_ANNOTATED_CDS"/>
    <property type="molecule type" value="Genomic_DNA"/>
</dbReference>
<keyword evidence="3" id="KW-1185">Reference proteome</keyword>
<feature type="region of interest" description="Disordered" evidence="1">
    <location>
        <begin position="1"/>
        <end position="43"/>
    </location>
</feature>
<reference evidence="2" key="3">
    <citation type="submission" date="2025-08" db="UniProtKB">
        <authorList>
            <consortium name="Ensembl"/>
        </authorList>
    </citation>
    <scope>IDENTIFICATION</scope>
</reference>
<dbReference type="OMA" id="NFVETSW"/>
<reference evidence="2" key="2">
    <citation type="journal article" date="2008" name="Genome Biol.">
        <title>Improved genome assembly and evidence-based global gene model set for the chordate Ciona intestinalis: new insight into intron and operon populations.</title>
        <authorList>
            <person name="Satou Y."/>
            <person name="Mineta K."/>
            <person name="Ogasawara M."/>
            <person name="Sasakura Y."/>
            <person name="Shoguchi E."/>
            <person name="Ueno K."/>
            <person name="Yamada L."/>
            <person name="Matsumoto J."/>
            <person name="Wasserscheid J."/>
            <person name="Dewar K."/>
            <person name="Wiley G.B."/>
            <person name="Macmil S.L."/>
            <person name="Roe B.A."/>
            <person name="Zeller R.W."/>
            <person name="Hastings K.E."/>
            <person name="Lemaire P."/>
            <person name="Lindquist E."/>
            <person name="Endo T."/>
            <person name="Hotta K."/>
            <person name="Inaba K."/>
        </authorList>
    </citation>
    <scope>NUCLEOTIDE SEQUENCE [LARGE SCALE GENOMIC DNA]</scope>
    <source>
        <strain evidence="2">wild type</strain>
    </source>
</reference>
<dbReference type="GeneTree" id="ENSGT00530000066719"/>
<evidence type="ECO:0000313" key="2">
    <source>
        <dbReference type="Ensembl" id="ENSCINP00000025184.2"/>
    </source>
</evidence>
<evidence type="ECO:0000256" key="1">
    <source>
        <dbReference type="SAM" id="MobiDB-lite"/>
    </source>
</evidence>
<proteinExistence type="predicted"/>
<name>F6R9U3_CIOIN</name>
<reference evidence="3" key="1">
    <citation type="journal article" date="2002" name="Science">
        <title>The draft genome of Ciona intestinalis: insights into chordate and vertebrate origins.</title>
        <authorList>
            <person name="Dehal P."/>
            <person name="Satou Y."/>
            <person name="Campbell R.K."/>
            <person name="Chapman J."/>
            <person name="Degnan B."/>
            <person name="De Tomaso A."/>
            <person name="Davidson B."/>
            <person name="Di Gregorio A."/>
            <person name="Gelpke M."/>
            <person name="Goodstein D.M."/>
            <person name="Harafuji N."/>
            <person name="Hastings K.E."/>
            <person name="Ho I."/>
            <person name="Hotta K."/>
            <person name="Huang W."/>
            <person name="Kawashima T."/>
            <person name="Lemaire P."/>
            <person name="Martinez D."/>
            <person name="Meinertzhagen I.A."/>
            <person name="Necula S."/>
            <person name="Nonaka M."/>
            <person name="Putnam N."/>
            <person name="Rash S."/>
            <person name="Saiga H."/>
            <person name="Satake M."/>
            <person name="Terry A."/>
            <person name="Yamada L."/>
            <person name="Wang H.G."/>
            <person name="Awazu S."/>
            <person name="Azumi K."/>
            <person name="Boore J."/>
            <person name="Branno M."/>
            <person name="Chin-Bow S."/>
            <person name="DeSantis R."/>
            <person name="Doyle S."/>
            <person name="Francino P."/>
            <person name="Keys D.N."/>
            <person name="Haga S."/>
            <person name="Hayashi H."/>
            <person name="Hino K."/>
            <person name="Imai K.S."/>
            <person name="Inaba K."/>
            <person name="Kano S."/>
            <person name="Kobayashi K."/>
            <person name="Kobayashi M."/>
            <person name="Lee B.I."/>
            <person name="Makabe K.W."/>
            <person name="Manohar C."/>
            <person name="Matassi G."/>
            <person name="Medina M."/>
            <person name="Mochizuki Y."/>
            <person name="Mount S."/>
            <person name="Morishita T."/>
            <person name="Miura S."/>
            <person name="Nakayama A."/>
            <person name="Nishizaka S."/>
            <person name="Nomoto H."/>
            <person name="Ohta F."/>
            <person name="Oishi K."/>
            <person name="Rigoutsos I."/>
            <person name="Sano M."/>
            <person name="Sasaki A."/>
            <person name="Sasakura Y."/>
            <person name="Shoguchi E."/>
            <person name="Shin-i T."/>
            <person name="Spagnuolo A."/>
            <person name="Stainier D."/>
            <person name="Suzuki M.M."/>
            <person name="Tassy O."/>
            <person name="Takatori N."/>
            <person name="Tokuoka M."/>
            <person name="Yagi K."/>
            <person name="Yoshizaki F."/>
            <person name="Wada S."/>
            <person name="Zhang C."/>
            <person name="Hyatt P.D."/>
            <person name="Larimer F."/>
            <person name="Detter C."/>
            <person name="Doggett N."/>
            <person name="Glavina T."/>
            <person name="Hawkins T."/>
            <person name="Richardson P."/>
            <person name="Lucas S."/>
            <person name="Kohara Y."/>
            <person name="Levine M."/>
            <person name="Satoh N."/>
            <person name="Rokhsar D.S."/>
        </authorList>
    </citation>
    <scope>NUCLEOTIDE SEQUENCE [LARGE SCALE GENOMIC DNA]</scope>
</reference>
<dbReference type="Ensembl" id="ENSCINT00000025430.2">
    <property type="protein sequence ID" value="ENSCINP00000025184.2"/>
    <property type="gene ID" value="ENSCING00000013802.2"/>
</dbReference>
<protein>
    <submittedName>
        <fullName evidence="2">Uncharacterized protein</fullName>
    </submittedName>
</protein>
<sequence length="270" mass="29548">MATTTTVTTTTPKTTTTPMSTTTTPRTARTTTTTTSTYYTTNPPVQTSTYKWRSTQGTINNISPRTTVAVLFPETRPSTPTSNARTPPNLNNVIENTSQFVNPIPTKDPFISNPSPKPMQNNPAVEAWDQNRVLCLLGNAKLCSLVLFNQARPQVPYIVQSNSVAYLNQNGSMIKTPVASTNYYSNDLKSQSLPKTPKPVASNRTLVVKPISPYTRIKSMCQTMKLLNMVKGDMVKICSFAQMYGPNGLTLPSSEVIQQVLSGETNLLTS</sequence>
<dbReference type="HOGENOM" id="CLU_1032577_0_0_1"/>
<accession>F6R9U3</accession>
<feature type="compositionally biased region" description="Low complexity" evidence="1">
    <location>
        <begin position="1"/>
        <end position="41"/>
    </location>
</feature>
<dbReference type="Proteomes" id="UP000008144">
    <property type="component" value="Chromosome 1"/>
</dbReference>